<evidence type="ECO:0000313" key="3">
    <source>
        <dbReference type="Proteomes" id="UP000230750"/>
    </source>
</evidence>
<reference evidence="2 3" key="1">
    <citation type="journal article" date="2017" name="PLoS Biol.">
        <title>The sea cucumber genome provides insights into morphological evolution and visceral regeneration.</title>
        <authorList>
            <person name="Zhang X."/>
            <person name="Sun L."/>
            <person name="Yuan J."/>
            <person name="Sun Y."/>
            <person name="Gao Y."/>
            <person name="Zhang L."/>
            <person name="Li S."/>
            <person name="Dai H."/>
            <person name="Hamel J.F."/>
            <person name="Liu C."/>
            <person name="Yu Y."/>
            <person name="Liu S."/>
            <person name="Lin W."/>
            <person name="Guo K."/>
            <person name="Jin S."/>
            <person name="Xu P."/>
            <person name="Storey K.B."/>
            <person name="Huan P."/>
            <person name="Zhang T."/>
            <person name="Zhou Y."/>
            <person name="Zhang J."/>
            <person name="Lin C."/>
            <person name="Li X."/>
            <person name="Xing L."/>
            <person name="Huo D."/>
            <person name="Sun M."/>
            <person name="Wang L."/>
            <person name="Mercier A."/>
            <person name="Li F."/>
            <person name="Yang H."/>
            <person name="Xiang J."/>
        </authorList>
    </citation>
    <scope>NUCLEOTIDE SEQUENCE [LARGE SCALE GENOMIC DNA]</scope>
    <source>
        <strain evidence="2">Shaxun</strain>
        <tissue evidence="2">Muscle</tissue>
    </source>
</reference>
<evidence type="ECO:0000313" key="2">
    <source>
        <dbReference type="EMBL" id="PIK45925.1"/>
    </source>
</evidence>
<proteinExistence type="predicted"/>
<dbReference type="STRING" id="307972.A0A2G8KD85"/>
<dbReference type="OrthoDB" id="636685at2759"/>
<organism evidence="2 3">
    <name type="scientific">Stichopus japonicus</name>
    <name type="common">Sea cucumber</name>
    <dbReference type="NCBI Taxonomy" id="307972"/>
    <lineage>
        <taxon>Eukaryota</taxon>
        <taxon>Metazoa</taxon>
        <taxon>Echinodermata</taxon>
        <taxon>Eleutherozoa</taxon>
        <taxon>Echinozoa</taxon>
        <taxon>Holothuroidea</taxon>
        <taxon>Aspidochirotacea</taxon>
        <taxon>Aspidochirotida</taxon>
        <taxon>Stichopodidae</taxon>
        <taxon>Apostichopus</taxon>
    </lineage>
</organism>
<dbReference type="EMBL" id="MRZV01000675">
    <property type="protein sequence ID" value="PIK45925.1"/>
    <property type="molecule type" value="Genomic_DNA"/>
</dbReference>
<dbReference type="PANTHER" id="PTHR39313:SF1">
    <property type="entry name" value="IM:7138239"/>
    <property type="match status" value="1"/>
</dbReference>
<keyword evidence="3" id="KW-1185">Reference proteome</keyword>
<comment type="caution">
    <text evidence="2">The sequence shown here is derived from an EMBL/GenBank/DDBJ whole genome shotgun (WGS) entry which is preliminary data.</text>
</comment>
<feature type="compositionally biased region" description="Low complexity" evidence="1">
    <location>
        <begin position="43"/>
        <end position="63"/>
    </location>
</feature>
<protein>
    <submittedName>
        <fullName evidence="2">Pinhead-like protein</fullName>
    </submittedName>
</protein>
<dbReference type="AlphaFoldDB" id="A0A2G8KD85"/>
<dbReference type="Proteomes" id="UP000230750">
    <property type="component" value="Unassembled WGS sequence"/>
</dbReference>
<sequence length="322" mass="35653">MSVFVRGTVTSFSFINRPRFQDGNIKNPNQATESIPLDYSSSSMYSVTSTSSRPTESSTSYTSEPMDETMGYLPTVCKRIQRNTFIGRDATGKEYLIDTGQCSHVTLTPNQSPALPQQSVEICNTTSPCDITRIRTESNTLLTGVEHYDIVESCECHKLREHCAKVSLYKTFFPNSPFEVQIDVGTCRGDCVKENCDGCFPTETVSKSIEGPNGDECVEKIERCSCTSACYRASHFQTYYVKRWDRSSNSSIVELRKFDVGKCIGICSPTPFCIIWDPSSGKCLSSISTSSRCKATAFDTHSFTTPDGKEKMLISIGNCVCA</sequence>
<name>A0A2G8KD85_STIJA</name>
<gene>
    <name evidence="2" type="ORF">BSL78_17204</name>
</gene>
<evidence type="ECO:0000256" key="1">
    <source>
        <dbReference type="SAM" id="MobiDB-lite"/>
    </source>
</evidence>
<accession>A0A2G8KD85</accession>
<feature type="region of interest" description="Disordered" evidence="1">
    <location>
        <begin position="43"/>
        <end position="65"/>
    </location>
</feature>
<dbReference type="PANTHER" id="PTHR39313">
    <property type="entry name" value="IM:7138239"/>
    <property type="match status" value="1"/>
</dbReference>